<dbReference type="CDD" id="cd00085">
    <property type="entry name" value="HNHc"/>
    <property type="match status" value="1"/>
</dbReference>
<dbReference type="KEGG" id="git:C6V83_08045"/>
<organism evidence="3 4">
    <name type="scientific">Gordonia iterans</name>
    <dbReference type="NCBI Taxonomy" id="1004901"/>
    <lineage>
        <taxon>Bacteria</taxon>
        <taxon>Bacillati</taxon>
        <taxon>Actinomycetota</taxon>
        <taxon>Actinomycetes</taxon>
        <taxon>Mycobacteriales</taxon>
        <taxon>Gordoniaceae</taxon>
        <taxon>Gordonia</taxon>
    </lineage>
</organism>
<dbReference type="Proteomes" id="UP000239814">
    <property type="component" value="Chromosome"/>
</dbReference>
<evidence type="ECO:0000313" key="3">
    <source>
        <dbReference type="EMBL" id="AVM00229.1"/>
    </source>
</evidence>
<keyword evidence="4" id="KW-1185">Reference proteome</keyword>
<feature type="region of interest" description="Disordered" evidence="1">
    <location>
        <begin position="536"/>
        <end position="585"/>
    </location>
</feature>
<dbReference type="InterPro" id="IPR003870">
    <property type="entry name" value="DUF222"/>
</dbReference>
<feature type="compositionally biased region" description="Low complexity" evidence="1">
    <location>
        <begin position="551"/>
        <end position="561"/>
    </location>
</feature>
<proteinExistence type="predicted"/>
<protein>
    <submittedName>
        <fullName evidence="3">HNH endonuclease</fullName>
    </submittedName>
</protein>
<dbReference type="GO" id="GO:0004519">
    <property type="term" value="F:endonuclease activity"/>
    <property type="evidence" value="ECO:0007669"/>
    <property type="project" value="UniProtKB-KW"/>
</dbReference>
<dbReference type="AlphaFoldDB" id="A0A2S0KEY1"/>
<evidence type="ECO:0000313" key="4">
    <source>
        <dbReference type="Proteomes" id="UP000239814"/>
    </source>
</evidence>
<reference evidence="3 4" key="1">
    <citation type="submission" date="2018-03" db="EMBL/GenBank/DDBJ databases">
        <title>Characteristics and genome of n-alkane degrading marine bacteria Gordonia iterans isolated from crude oil contaminated in Tae-an, South Korea.</title>
        <authorList>
            <person name="Lee S.-S."/>
            <person name="Kim H."/>
        </authorList>
    </citation>
    <scope>NUCLEOTIDE SEQUENCE [LARGE SCALE GENOMIC DNA]</scope>
    <source>
        <strain evidence="3 4">Co17</strain>
    </source>
</reference>
<keyword evidence="3" id="KW-0378">Hydrolase</keyword>
<dbReference type="InterPro" id="IPR003615">
    <property type="entry name" value="HNH_nuc"/>
</dbReference>
<feature type="region of interest" description="Disordered" evidence="1">
    <location>
        <begin position="600"/>
        <end position="626"/>
    </location>
</feature>
<dbReference type="EMBL" id="CP027433">
    <property type="protein sequence ID" value="AVM00229.1"/>
    <property type="molecule type" value="Genomic_DNA"/>
</dbReference>
<keyword evidence="3" id="KW-0540">Nuclease</keyword>
<feature type="domain" description="DUF222" evidence="2">
    <location>
        <begin position="118"/>
        <end position="449"/>
    </location>
</feature>
<gene>
    <name evidence="3" type="ORF">C6V83_08045</name>
</gene>
<sequence>MRRTELSEGRRKVISNTQEDSEIAVRPAETALRGEVNIMTVNGISYNDDAAAASARDGSVAAPAGADSAAFDPDAVIAGLSPAQLLAVQTSAEQRLTAEATALVAAESDDGLLGLLDAREQTRRRAEVFDAALYIEISDRGVYRTAGHISVHQLYAYGARLGVGEARRRRVTAEGIGAMGALSGERLEPQLAETATAVADGDAGGAHVAAVAEIMDKLPTAVTHDERVKAEAMLAGAARRLDPAAVTVVGNRILAWLDPDGTLADDHDRKRRRTFNLQPQNRQLMSKVRALLTPVLRAKLEVILHQWATTGMNNPDDPDSPRGAADQPGLDPAVLAAAAERDMRTLGQRQHDALEALCDWALALAGQPAPTRIPSQTVVTVTDEDLARQAGIGWTATGTRIPVSDLVQFAADTVPYLAVFSQATGQILYLGRASRFATAAQRLALFARDRGCTAPGCTVPFIRTQAHHMPDWTDDGATDIDRLGGACGRHNRMNGKAPGRWESTVLTFGPDAGRVGWRPVGRGTRWQSNVLFHPERLVPGPERPAPDPGHGHPATAAAGPDDPGPPGDPGQSEDFGPPEVLGHPDVPWVTRRFWTARGLRGSRRPRTIRGSSITRGHPATRGTWAT</sequence>
<name>A0A2S0KEY1_9ACTN</name>
<dbReference type="Pfam" id="PF02720">
    <property type="entry name" value="DUF222"/>
    <property type="match status" value="1"/>
</dbReference>
<evidence type="ECO:0000259" key="2">
    <source>
        <dbReference type="Pfam" id="PF02720"/>
    </source>
</evidence>
<evidence type="ECO:0000256" key="1">
    <source>
        <dbReference type="SAM" id="MobiDB-lite"/>
    </source>
</evidence>
<keyword evidence="3" id="KW-0255">Endonuclease</keyword>
<accession>A0A2S0KEY1</accession>